<evidence type="ECO:0000256" key="2">
    <source>
        <dbReference type="ARBA" id="ARBA00004906"/>
    </source>
</evidence>
<dbReference type="PANTHER" id="PTHR11145">
    <property type="entry name" value="BTB/POZ DOMAIN-CONTAINING ADAPTER FOR CUL3-MEDIATED RHOA DEGRADATION PROTEIN FAMILY MEMBER"/>
    <property type="match status" value="1"/>
</dbReference>
<accession>D8TQW5</accession>
<sequence>MNSSPSEDSSPVWSTKETTSVADASTSGRGDAGPLMPSANGRPSACSMDVALSRFRSGASTFHTLISELVAATEAERKALEEERKALEAERHAMELERQRVHTILNDVEQVTLNVGGRKFTTSVNTLRNAPNPSLFNAMFSGRHKLTKDEEGCYFIDRDGRHFHDILNYLRDGHFNYPGPVLPLADASGTAGGSSFSTPSPTAADIKYLLELRAEANYYGLTGLMAAIDRFPHGLTRVARAAALNMEDSWMWVGAGYEDGQDELVFTVDKPVQLLGVGLCGTEGGLTVEMELYEVDPEDYNRELATCCSVAQSFTKADGSVLRLMFPDPAPLQPGKYYMLSALIKGSESYCCEECLETVIAGGVTVAFQQWESPNGTSEQRGQFPELYIRVLYYHLQTKSALYRLQHITPRPYVPTPINQSCYHQQVPWPKGRSHTPRS</sequence>
<dbReference type="PANTHER" id="PTHR11145:SF8">
    <property type="entry name" value="RE57120P"/>
    <property type="match status" value="1"/>
</dbReference>
<dbReference type="Pfam" id="PF08005">
    <property type="entry name" value="PHR"/>
    <property type="match status" value="1"/>
</dbReference>
<dbReference type="InterPro" id="IPR012983">
    <property type="entry name" value="PHR"/>
</dbReference>
<dbReference type="Pfam" id="PF02214">
    <property type="entry name" value="BTB_2"/>
    <property type="match status" value="1"/>
</dbReference>
<protein>
    <recommendedName>
        <fullName evidence="6">BTB domain-containing protein</fullName>
    </recommendedName>
</protein>
<dbReference type="SMART" id="SM00225">
    <property type="entry name" value="BTB"/>
    <property type="match status" value="1"/>
</dbReference>
<comment type="subcellular location">
    <subcellularLocation>
        <location evidence="1">Cytoplasm</location>
    </subcellularLocation>
</comment>
<feature type="compositionally biased region" description="Low complexity" evidence="5">
    <location>
        <begin position="1"/>
        <end position="14"/>
    </location>
</feature>
<feature type="coiled-coil region" evidence="4">
    <location>
        <begin position="70"/>
        <end position="100"/>
    </location>
</feature>
<dbReference type="KEGG" id="vcn:VOLCADRAFT_104051"/>
<dbReference type="InterPro" id="IPR011333">
    <property type="entry name" value="SKP1/BTB/POZ_sf"/>
</dbReference>
<dbReference type="Proteomes" id="UP000001058">
    <property type="component" value="Unassembled WGS sequence"/>
</dbReference>
<feature type="region of interest" description="Disordered" evidence="5">
    <location>
        <begin position="1"/>
        <end position="43"/>
    </location>
</feature>
<feature type="domain" description="BTB" evidence="6">
    <location>
        <begin position="109"/>
        <end position="179"/>
    </location>
</feature>
<dbReference type="STRING" id="3068.D8TQW5"/>
<evidence type="ECO:0000313" key="8">
    <source>
        <dbReference type="Proteomes" id="UP000001058"/>
    </source>
</evidence>
<dbReference type="eggNOG" id="KOG2075">
    <property type="taxonomic scope" value="Eukaryota"/>
</dbReference>
<proteinExistence type="predicted"/>
<dbReference type="GO" id="GO:0005737">
    <property type="term" value="C:cytoplasm"/>
    <property type="evidence" value="ECO:0007669"/>
    <property type="project" value="UniProtKB-SubCell"/>
</dbReference>
<dbReference type="InterPro" id="IPR045068">
    <property type="entry name" value="BACURD1-3"/>
</dbReference>
<keyword evidence="3" id="KW-0963">Cytoplasm</keyword>
<feature type="compositionally biased region" description="Polar residues" evidence="5">
    <location>
        <begin position="15"/>
        <end position="28"/>
    </location>
</feature>
<evidence type="ECO:0000256" key="1">
    <source>
        <dbReference type="ARBA" id="ARBA00004496"/>
    </source>
</evidence>
<dbReference type="InterPro" id="IPR000210">
    <property type="entry name" value="BTB/POZ_dom"/>
</dbReference>
<keyword evidence="8" id="KW-1185">Reference proteome</keyword>
<evidence type="ECO:0000259" key="6">
    <source>
        <dbReference type="PROSITE" id="PS50097"/>
    </source>
</evidence>
<dbReference type="Gene3D" id="3.30.710.10">
    <property type="entry name" value="Potassium Channel Kv1.1, Chain A"/>
    <property type="match status" value="1"/>
</dbReference>
<evidence type="ECO:0000256" key="3">
    <source>
        <dbReference type="ARBA" id="ARBA00022490"/>
    </source>
</evidence>
<dbReference type="Gene3D" id="2.60.120.820">
    <property type="entry name" value="PHR domain"/>
    <property type="match status" value="1"/>
</dbReference>
<evidence type="ECO:0000256" key="5">
    <source>
        <dbReference type="SAM" id="MobiDB-lite"/>
    </source>
</evidence>
<organism evidence="8">
    <name type="scientific">Volvox carteri f. nagariensis</name>
    <dbReference type="NCBI Taxonomy" id="3068"/>
    <lineage>
        <taxon>Eukaryota</taxon>
        <taxon>Viridiplantae</taxon>
        <taxon>Chlorophyta</taxon>
        <taxon>core chlorophytes</taxon>
        <taxon>Chlorophyceae</taxon>
        <taxon>CS clade</taxon>
        <taxon>Chlamydomonadales</taxon>
        <taxon>Volvocaceae</taxon>
        <taxon>Volvox</taxon>
    </lineage>
</organism>
<dbReference type="InParanoid" id="D8TQW5"/>
<dbReference type="OrthoDB" id="2414723at2759"/>
<gene>
    <name evidence="7" type="ORF">VOLCADRAFT_104051</name>
</gene>
<evidence type="ECO:0000313" key="7">
    <source>
        <dbReference type="EMBL" id="EFJ50226.1"/>
    </source>
</evidence>
<dbReference type="RefSeq" id="XP_002948846.1">
    <property type="nucleotide sequence ID" value="XM_002948800.1"/>
</dbReference>
<dbReference type="InterPro" id="IPR003131">
    <property type="entry name" value="T1-type_BTB"/>
</dbReference>
<name>D8TQW5_VOLCA</name>
<dbReference type="EMBL" id="GL378332">
    <property type="protein sequence ID" value="EFJ50226.1"/>
    <property type="molecule type" value="Genomic_DNA"/>
</dbReference>
<keyword evidence="4" id="KW-0175">Coiled coil</keyword>
<dbReference type="InterPro" id="IPR038648">
    <property type="entry name" value="PHR_sf"/>
</dbReference>
<dbReference type="SUPFAM" id="SSF54695">
    <property type="entry name" value="POZ domain"/>
    <property type="match status" value="1"/>
</dbReference>
<dbReference type="GO" id="GO:0051260">
    <property type="term" value="P:protein homooligomerization"/>
    <property type="evidence" value="ECO:0007669"/>
    <property type="project" value="InterPro"/>
</dbReference>
<dbReference type="GeneID" id="9623428"/>
<dbReference type="CDD" id="cd18376">
    <property type="entry name" value="BTB_POZ_FIP2-like"/>
    <property type="match status" value="1"/>
</dbReference>
<evidence type="ECO:0000256" key="4">
    <source>
        <dbReference type="SAM" id="Coils"/>
    </source>
</evidence>
<dbReference type="eggNOG" id="KOG1665">
    <property type="taxonomic scope" value="Eukaryota"/>
</dbReference>
<dbReference type="PROSITE" id="PS50097">
    <property type="entry name" value="BTB"/>
    <property type="match status" value="1"/>
</dbReference>
<dbReference type="AlphaFoldDB" id="D8TQW5"/>
<reference evidence="7 8" key="1">
    <citation type="journal article" date="2010" name="Science">
        <title>Genomic analysis of organismal complexity in the multicellular green alga Volvox carteri.</title>
        <authorList>
            <person name="Prochnik S.E."/>
            <person name="Umen J."/>
            <person name="Nedelcu A.M."/>
            <person name="Hallmann A."/>
            <person name="Miller S.M."/>
            <person name="Nishii I."/>
            <person name="Ferris P."/>
            <person name="Kuo A."/>
            <person name="Mitros T."/>
            <person name="Fritz-Laylin L.K."/>
            <person name="Hellsten U."/>
            <person name="Chapman J."/>
            <person name="Simakov O."/>
            <person name="Rensing S.A."/>
            <person name="Terry A."/>
            <person name="Pangilinan J."/>
            <person name="Kapitonov V."/>
            <person name="Jurka J."/>
            <person name="Salamov A."/>
            <person name="Shapiro H."/>
            <person name="Schmutz J."/>
            <person name="Grimwood J."/>
            <person name="Lindquist E."/>
            <person name="Lucas S."/>
            <person name="Grigoriev I.V."/>
            <person name="Schmitt R."/>
            <person name="Kirk D."/>
            <person name="Rokhsar D.S."/>
        </authorList>
    </citation>
    <scope>NUCLEOTIDE SEQUENCE [LARGE SCALE GENOMIC DNA]</scope>
    <source>
        <strain evidence="8">f. Nagariensis / Eve</strain>
    </source>
</reference>
<comment type="pathway">
    <text evidence="2">Protein modification; protein ubiquitination.</text>
</comment>